<dbReference type="GO" id="GO:0010181">
    <property type="term" value="F:FMN binding"/>
    <property type="evidence" value="ECO:0007669"/>
    <property type="project" value="InterPro"/>
</dbReference>
<proteinExistence type="predicted"/>
<name>A0A7X0M4D8_9ACTN</name>
<dbReference type="PANTHER" id="PTHR30466">
    <property type="entry name" value="FLAVIN REDUCTASE"/>
    <property type="match status" value="1"/>
</dbReference>
<sequence length="194" mass="20668">MSGWEVFPMAFMESDPGWMDMFPTSGRDVTGRGSPSVDAQTFRAVMGSFASGVCVTTTVDAEGRPRGFTCSAVCSVSADPPLLLSGVSSRSGTLAAVLDRGRFAVNMLGRDGRRVSQIFASPVADKFDRVRWSRGRVGGMPVLDGIVAYAECELDQTVTAGDHTLLVGRLIGGGIGLDRHPLAYWRGGYAEVLR</sequence>
<dbReference type="InterPro" id="IPR050268">
    <property type="entry name" value="NADH-dep_flavin_reductase"/>
</dbReference>
<dbReference type="InterPro" id="IPR012349">
    <property type="entry name" value="Split_barrel_FMN-bd"/>
</dbReference>
<reference evidence="3 4" key="1">
    <citation type="submission" date="2020-08" db="EMBL/GenBank/DDBJ databases">
        <title>Sequencing the genomes of 1000 actinobacteria strains.</title>
        <authorList>
            <person name="Klenk H.-P."/>
        </authorList>
    </citation>
    <scope>NUCLEOTIDE SEQUENCE [LARGE SCALE GENOMIC DNA]</scope>
    <source>
        <strain evidence="3 4">DSM 44936</strain>
    </source>
</reference>
<gene>
    <name evidence="3" type="ORF">BJ992_000448</name>
</gene>
<dbReference type="GO" id="GO:0042602">
    <property type="term" value="F:riboflavin reductase (NADPH) activity"/>
    <property type="evidence" value="ECO:0007669"/>
    <property type="project" value="TreeGrafter"/>
</dbReference>
<feature type="domain" description="Flavin reductase like" evidence="2">
    <location>
        <begin position="46"/>
        <end position="191"/>
    </location>
</feature>
<dbReference type="EMBL" id="JACHIU010000001">
    <property type="protein sequence ID" value="MBB6471017.1"/>
    <property type="molecule type" value="Genomic_DNA"/>
</dbReference>
<evidence type="ECO:0000313" key="4">
    <source>
        <dbReference type="Proteomes" id="UP000555564"/>
    </source>
</evidence>
<keyword evidence="4" id="KW-1185">Reference proteome</keyword>
<evidence type="ECO:0000313" key="3">
    <source>
        <dbReference type="EMBL" id="MBB6471017.1"/>
    </source>
</evidence>
<dbReference type="AlphaFoldDB" id="A0A7X0M4D8"/>
<dbReference type="PANTHER" id="PTHR30466:SF1">
    <property type="entry name" value="FMN REDUCTASE (NADH) RUTF"/>
    <property type="match status" value="1"/>
</dbReference>
<keyword evidence="1" id="KW-0560">Oxidoreductase</keyword>
<dbReference type="Proteomes" id="UP000555564">
    <property type="component" value="Unassembled WGS sequence"/>
</dbReference>
<dbReference type="SMART" id="SM00903">
    <property type="entry name" value="Flavin_Reduct"/>
    <property type="match status" value="1"/>
</dbReference>
<comment type="caution">
    <text evidence="3">The sequence shown here is derived from an EMBL/GenBank/DDBJ whole genome shotgun (WGS) entry which is preliminary data.</text>
</comment>
<accession>A0A7X0M4D8</accession>
<evidence type="ECO:0000259" key="2">
    <source>
        <dbReference type="SMART" id="SM00903"/>
    </source>
</evidence>
<organism evidence="3 4">
    <name type="scientific">Sphaerisporangium rubeum</name>
    <dbReference type="NCBI Taxonomy" id="321317"/>
    <lineage>
        <taxon>Bacteria</taxon>
        <taxon>Bacillati</taxon>
        <taxon>Actinomycetota</taxon>
        <taxon>Actinomycetes</taxon>
        <taxon>Streptosporangiales</taxon>
        <taxon>Streptosporangiaceae</taxon>
        <taxon>Sphaerisporangium</taxon>
    </lineage>
</organism>
<dbReference type="Gene3D" id="2.30.110.10">
    <property type="entry name" value="Electron Transport, Fmn-binding Protein, Chain A"/>
    <property type="match status" value="1"/>
</dbReference>
<evidence type="ECO:0000256" key="1">
    <source>
        <dbReference type="ARBA" id="ARBA00023002"/>
    </source>
</evidence>
<protein>
    <submittedName>
        <fullName evidence="3">Flavin reductase (DIM6/NTAB) family NADH-FMN oxidoreductase RutF</fullName>
    </submittedName>
</protein>
<dbReference type="RefSeq" id="WP_221474652.1">
    <property type="nucleotide sequence ID" value="NZ_BAAALO010000060.1"/>
</dbReference>
<dbReference type="InterPro" id="IPR002563">
    <property type="entry name" value="Flavin_Rdtase-like_dom"/>
</dbReference>
<dbReference type="SUPFAM" id="SSF50475">
    <property type="entry name" value="FMN-binding split barrel"/>
    <property type="match status" value="1"/>
</dbReference>
<dbReference type="Pfam" id="PF01613">
    <property type="entry name" value="Flavin_Reduct"/>
    <property type="match status" value="1"/>
</dbReference>